<evidence type="ECO:0000313" key="1">
    <source>
        <dbReference type="EMBL" id="SHM74681.1"/>
    </source>
</evidence>
<protein>
    <submittedName>
        <fullName evidence="1">Uncharacterized protein</fullName>
    </submittedName>
</protein>
<keyword evidence="2" id="KW-1185">Reference proteome</keyword>
<dbReference type="EMBL" id="FRCY01000003">
    <property type="protein sequence ID" value="SHM74681.1"/>
    <property type="molecule type" value="Genomic_DNA"/>
</dbReference>
<accession>A0A1M7L9E4</accession>
<dbReference type="RefSeq" id="WP_073093638.1">
    <property type="nucleotide sequence ID" value="NZ_FRCY01000003.1"/>
</dbReference>
<evidence type="ECO:0000313" key="2">
    <source>
        <dbReference type="Proteomes" id="UP000184513"/>
    </source>
</evidence>
<proteinExistence type="predicted"/>
<reference evidence="1 2" key="1">
    <citation type="submission" date="2016-11" db="EMBL/GenBank/DDBJ databases">
        <authorList>
            <person name="Jaros S."/>
            <person name="Januszkiewicz K."/>
            <person name="Wedrychowicz H."/>
        </authorList>
    </citation>
    <scope>NUCLEOTIDE SEQUENCE [LARGE SCALE GENOMIC DNA]</scope>
    <source>
        <strain evidence="1 2">CGMCC 1.6102</strain>
    </source>
</reference>
<dbReference type="STRING" id="388280.SAMN04488057_103183"/>
<dbReference type="AlphaFoldDB" id="A0A1M7L9E4"/>
<name>A0A1M7L9E4_9BACT</name>
<organism evidence="1 2">
    <name type="scientific">Cyclobacterium lianum</name>
    <dbReference type="NCBI Taxonomy" id="388280"/>
    <lineage>
        <taxon>Bacteria</taxon>
        <taxon>Pseudomonadati</taxon>
        <taxon>Bacteroidota</taxon>
        <taxon>Cytophagia</taxon>
        <taxon>Cytophagales</taxon>
        <taxon>Cyclobacteriaceae</taxon>
        <taxon>Cyclobacterium</taxon>
    </lineage>
</organism>
<dbReference type="OrthoDB" id="825882at2"/>
<sequence length="118" mass="13689">MQEKWILRCKETLHKRKLHEEIPLIIEENKKELAIFLSLYTKSEGAIAENVKVLDWKKSSSILNGSLRLGFDKVFYNACINIHETEQEQMDVNYVANAPTTEIILTGPYIPERDPDEI</sequence>
<gene>
    <name evidence="1" type="ORF">SAMN04488057_103183</name>
</gene>
<dbReference type="Proteomes" id="UP000184513">
    <property type="component" value="Unassembled WGS sequence"/>
</dbReference>